<feature type="domain" description="SGNH" evidence="1">
    <location>
        <begin position="53"/>
        <end position="188"/>
    </location>
</feature>
<comment type="caution">
    <text evidence="2">The sequence shown here is derived from an EMBL/GenBank/DDBJ whole genome shotgun (WGS) entry which is preliminary data.</text>
</comment>
<dbReference type="SUPFAM" id="SSF52266">
    <property type="entry name" value="SGNH hydrolase"/>
    <property type="match status" value="1"/>
</dbReference>
<dbReference type="GO" id="GO:0016787">
    <property type="term" value="F:hydrolase activity"/>
    <property type="evidence" value="ECO:0007669"/>
    <property type="project" value="UniProtKB-KW"/>
</dbReference>
<dbReference type="Proteomes" id="UP000298111">
    <property type="component" value="Unassembled WGS sequence"/>
</dbReference>
<dbReference type="CDD" id="cd00229">
    <property type="entry name" value="SGNH_hydrolase"/>
    <property type="match status" value="1"/>
</dbReference>
<protein>
    <submittedName>
        <fullName evidence="2">SGNH/GDSL hydrolase family protein</fullName>
    </submittedName>
</protein>
<accession>A0A6C1CI18</accession>
<sequence>MNTARRAASATRATVRPLRRPALGSALVTGALLALTACGGQTAAHDGAGTDGSTSRHGGGKKVLWMGDSIAGGEAPALAAAAKAAGLRFKDASSTGGGTVVAGQGPTKQIAAHTWKRLSKDIAAFHPDVIAYQITTYDWDTEAGQRHAYEKLGRTARNAGAELVIVSAPPFTVDDFYKPHEKAIRSAPRAARQAAARSGGKIHYFDSAELWGTDSRARRAQRSSDGIHACQQGAAAFAKWFGEKLGKQYGFAPAPPRKWAQGAWTGSGHYADLGCR</sequence>
<evidence type="ECO:0000313" key="2">
    <source>
        <dbReference type="EMBL" id="TGG86144.1"/>
    </source>
</evidence>
<dbReference type="Gene3D" id="3.40.50.1110">
    <property type="entry name" value="SGNH hydrolase"/>
    <property type="match status" value="1"/>
</dbReference>
<keyword evidence="2" id="KW-0378">Hydrolase</keyword>
<dbReference type="AlphaFoldDB" id="A0A6C1CI18"/>
<reference evidence="2 3" key="1">
    <citation type="submission" date="2018-10" db="EMBL/GenBank/DDBJ databases">
        <title>Isolation of pseudouridimycin from Streptomyces albus DSM 40763.</title>
        <authorList>
            <person name="Rosenqvist P."/>
            <person name="Metsae-Ketelae M."/>
            <person name="Virta P."/>
        </authorList>
    </citation>
    <scope>NUCLEOTIDE SEQUENCE [LARGE SCALE GENOMIC DNA]</scope>
    <source>
        <strain evidence="2 3">DSM 40763</strain>
    </source>
</reference>
<dbReference type="InterPro" id="IPR036514">
    <property type="entry name" value="SGNH_hydro_sf"/>
</dbReference>
<dbReference type="InterPro" id="IPR043968">
    <property type="entry name" value="SGNH"/>
</dbReference>
<proteinExistence type="predicted"/>
<dbReference type="EMBL" id="RCIY01000040">
    <property type="protein sequence ID" value="TGG86144.1"/>
    <property type="molecule type" value="Genomic_DNA"/>
</dbReference>
<dbReference type="Pfam" id="PF19040">
    <property type="entry name" value="SGNH"/>
    <property type="match status" value="1"/>
</dbReference>
<gene>
    <name evidence="2" type="ORF">D8771_06990</name>
</gene>
<evidence type="ECO:0000313" key="3">
    <source>
        <dbReference type="Proteomes" id="UP000298111"/>
    </source>
</evidence>
<name>A0A6C1CI18_9ACTN</name>
<evidence type="ECO:0000259" key="1">
    <source>
        <dbReference type="Pfam" id="PF19040"/>
    </source>
</evidence>
<organism evidence="2 3">
    <name type="scientific">Streptomyces albus</name>
    <dbReference type="NCBI Taxonomy" id="1888"/>
    <lineage>
        <taxon>Bacteria</taxon>
        <taxon>Bacillati</taxon>
        <taxon>Actinomycetota</taxon>
        <taxon>Actinomycetes</taxon>
        <taxon>Kitasatosporales</taxon>
        <taxon>Streptomycetaceae</taxon>
        <taxon>Streptomyces</taxon>
    </lineage>
</organism>